<evidence type="ECO:0000313" key="2">
    <source>
        <dbReference type="Proteomes" id="UP001055072"/>
    </source>
</evidence>
<evidence type="ECO:0000313" key="1">
    <source>
        <dbReference type="EMBL" id="KAI0088843.1"/>
    </source>
</evidence>
<organism evidence="1 2">
    <name type="scientific">Irpex rosettiformis</name>
    <dbReference type="NCBI Taxonomy" id="378272"/>
    <lineage>
        <taxon>Eukaryota</taxon>
        <taxon>Fungi</taxon>
        <taxon>Dikarya</taxon>
        <taxon>Basidiomycota</taxon>
        <taxon>Agaricomycotina</taxon>
        <taxon>Agaricomycetes</taxon>
        <taxon>Polyporales</taxon>
        <taxon>Irpicaceae</taxon>
        <taxon>Irpex</taxon>
    </lineage>
</organism>
<dbReference type="Proteomes" id="UP001055072">
    <property type="component" value="Unassembled WGS sequence"/>
</dbReference>
<dbReference type="EMBL" id="MU274912">
    <property type="protein sequence ID" value="KAI0088843.1"/>
    <property type="molecule type" value="Genomic_DNA"/>
</dbReference>
<name>A0ACB8U3C3_9APHY</name>
<sequence>MSGFQLLDSQYHEQQQDPVGRERVSGISRLGNRFLVLPPLLPPPEPQWSWDSSVQIAPLINPSSTYQGHVVPGVRVWIEEHHRRELQVVGAQPGEDDQTLRRPSIFFRSKGQLGFPLRDSICRKYDMLDNRDTPVVEIAPGVRSLALYRETTKRKIGYEKQEIRIHGAGVHRKTKIAPPVRTNEELLNALTCRIFEEYWFKTTSCSILTNGVAINRLQRKVTFLDGKEQKIRVEDLVLIALEHTPGRDSSEWIPVVSWNPQGS</sequence>
<comment type="caution">
    <text evidence="1">The sequence shown here is derived from an EMBL/GenBank/DDBJ whole genome shotgun (WGS) entry which is preliminary data.</text>
</comment>
<reference evidence="1" key="1">
    <citation type="journal article" date="2021" name="Environ. Microbiol.">
        <title>Gene family expansions and transcriptome signatures uncover fungal adaptations to wood decay.</title>
        <authorList>
            <person name="Hage H."/>
            <person name="Miyauchi S."/>
            <person name="Viragh M."/>
            <person name="Drula E."/>
            <person name="Min B."/>
            <person name="Chaduli D."/>
            <person name="Navarro D."/>
            <person name="Favel A."/>
            <person name="Norest M."/>
            <person name="Lesage-Meessen L."/>
            <person name="Balint B."/>
            <person name="Merenyi Z."/>
            <person name="de Eugenio L."/>
            <person name="Morin E."/>
            <person name="Martinez A.T."/>
            <person name="Baldrian P."/>
            <person name="Stursova M."/>
            <person name="Martinez M.J."/>
            <person name="Novotny C."/>
            <person name="Magnuson J.K."/>
            <person name="Spatafora J.W."/>
            <person name="Maurice S."/>
            <person name="Pangilinan J."/>
            <person name="Andreopoulos W."/>
            <person name="LaButti K."/>
            <person name="Hundley H."/>
            <person name="Na H."/>
            <person name="Kuo A."/>
            <person name="Barry K."/>
            <person name="Lipzen A."/>
            <person name="Henrissat B."/>
            <person name="Riley R."/>
            <person name="Ahrendt S."/>
            <person name="Nagy L.G."/>
            <person name="Grigoriev I.V."/>
            <person name="Martin F."/>
            <person name="Rosso M.N."/>
        </authorList>
    </citation>
    <scope>NUCLEOTIDE SEQUENCE</scope>
    <source>
        <strain evidence="1">CBS 384.51</strain>
    </source>
</reference>
<proteinExistence type="predicted"/>
<gene>
    <name evidence="1" type="ORF">BDY19DRAFT_993672</name>
</gene>
<keyword evidence="2" id="KW-1185">Reference proteome</keyword>
<protein>
    <submittedName>
        <fullName evidence="1">Uncharacterized protein</fullName>
    </submittedName>
</protein>
<accession>A0ACB8U3C3</accession>